<dbReference type="InterPro" id="IPR015421">
    <property type="entry name" value="PyrdxlP-dep_Trfase_major"/>
</dbReference>
<dbReference type="EMBL" id="CP009455">
    <property type="protein sequence ID" value="AIR89696.1"/>
    <property type="molecule type" value="Genomic_DNA"/>
</dbReference>
<name>A0A089WM96_9PSED</name>
<dbReference type="NCBIfam" id="NF009709">
    <property type="entry name" value="PRK13238.1"/>
    <property type="match status" value="1"/>
</dbReference>
<evidence type="ECO:0000313" key="9">
    <source>
        <dbReference type="Proteomes" id="UP000029493"/>
    </source>
</evidence>
<evidence type="ECO:0000256" key="4">
    <source>
        <dbReference type="ARBA" id="ARBA00022898"/>
    </source>
</evidence>
<accession>A0A089WM96</accession>
<dbReference type="AlphaFoldDB" id="A0A089WM96"/>
<dbReference type="InterPro" id="IPR015424">
    <property type="entry name" value="PyrdxlP-dep_Trfase"/>
</dbReference>
<dbReference type="Proteomes" id="UP000029493">
    <property type="component" value="Chromosome"/>
</dbReference>
<keyword evidence="4 6" id="KW-0663">Pyridoxal phosphate</keyword>
<dbReference type="eggNOG" id="COG3033">
    <property type="taxonomic scope" value="Bacteria"/>
</dbReference>
<dbReference type="PIRSF" id="PIRSF001386">
    <property type="entry name" value="Trpase"/>
    <property type="match status" value="1"/>
</dbReference>
<evidence type="ECO:0000256" key="5">
    <source>
        <dbReference type="ARBA" id="ARBA00023239"/>
    </source>
</evidence>
<evidence type="ECO:0000256" key="6">
    <source>
        <dbReference type="PIRSR" id="PIRSR611166-50"/>
    </source>
</evidence>
<protein>
    <submittedName>
        <fullName evidence="8">Cysteine desulfhydrase</fullName>
        <ecNumber evidence="8">4.1.99.1</ecNumber>
    </submittedName>
</protein>
<dbReference type="InterPro" id="IPR011166">
    <property type="entry name" value="Beta-eliminating_lyase"/>
</dbReference>
<dbReference type="InterPro" id="IPR015422">
    <property type="entry name" value="PyrdxlP-dep_Trfase_small"/>
</dbReference>
<comment type="similarity">
    <text evidence="2">Belongs to the beta-eliminating lyase family.</text>
</comment>
<gene>
    <name evidence="8" type="primary">tnaA</name>
    <name evidence="8" type="ORF">LK03_10530</name>
</gene>
<evidence type="ECO:0000256" key="3">
    <source>
        <dbReference type="ARBA" id="ARBA00011881"/>
    </source>
</evidence>
<dbReference type="RefSeq" id="WP_038412270.1">
    <property type="nucleotide sequence ID" value="NZ_CP009455.1"/>
</dbReference>
<reference evidence="8 9" key="1">
    <citation type="submission" date="2014-09" db="EMBL/GenBank/DDBJ databases">
        <authorList>
            <person name="Chan K.-G."/>
        </authorList>
    </citation>
    <scope>NUCLEOTIDE SEQUENCE [LARGE SCALE GENOMIC DNA]</scope>
    <source>
        <strain evidence="8 9">ND07</strain>
    </source>
</reference>
<evidence type="ECO:0000256" key="2">
    <source>
        <dbReference type="ARBA" id="ARBA00009721"/>
    </source>
</evidence>
<dbReference type="PANTHER" id="PTHR32325:SF4">
    <property type="entry name" value="TRYPTOPHANASE"/>
    <property type="match status" value="1"/>
</dbReference>
<evidence type="ECO:0000313" key="8">
    <source>
        <dbReference type="EMBL" id="AIR89696.1"/>
    </source>
</evidence>
<dbReference type="PANTHER" id="PTHR32325">
    <property type="entry name" value="BETA-ELIMINATING LYASE-LIKE PROTEIN-RELATED"/>
    <property type="match status" value="1"/>
</dbReference>
<dbReference type="Pfam" id="PF01212">
    <property type="entry name" value="Beta_elim_lyase"/>
    <property type="match status" value="1"/>
</dbReference>
<evidence type="ECO:0000256" key="1">
    <source>
        <dbReference type="ARBA" id="ARBA00001933"/>
    </source>
</evidence>
<keyword evidence="9" id="KW-1185">Reference proteome</keyword>
<dbReference type="SUPFAM" id="SSF53383">
    <property type="entry name" value="PLP-dependent transferases"/>
    <property type="match status" value="1"/>
</dbReference>
<evidence type="ECO:0000259" key="7">
    <source>
        <dbReference type="Pfam" id="PF01212"/>
    </source>
</evidence>
<dbReference type="OrthoDB" id="9764079at2"/>
<dbReference type="STRING" id="157783.LK03_10530"/>
<organism evidence="8 9">
    <name type="scientific">Pseudomonas cremoricolorata</name>
    <dbReference type="NCBI Taxonomy" id="157783"/>
    <lineage>
        <taxon>Bacteria</taxon>
        <taxon>Pseudomonadati</taxon>
        <taxon>Pseudomonadota</taxon>
        <taxon>Gammaproteobacteria</taxon>
        <taxon>Pseudomonadales</taxon>
        <taxon>Pseudomonadaceae</taxon>
        <taxon>Pseudomonas</taxon>
    </lineage>
</organism>
<sequence length="465" mass="51638">MPVRMPEPYRIKMVEPLRTTTPDYRQQALHTAGLNPFLLRADDVFIDLLTDSGTGAMSDRQWSAMMSADESYAGSRSFFKLSDTVERLFGFPHTIPVHQGRGAEQILFPCLVERARQRGATAPVFISNHHFDTTKAHVEIAGAMVRNLICPAALDTARHDDWKGNFDLAALASDIERLGAEQVAAVVITITCNSVGGQPVAMDNMREAASMARRHGIPVVIDAARFSENAYFIQQRDPRYREQSIHTIVREMFDCADIFTLSAKKDAMVNIGGLCCFREDGELLRAAQLRCVPLEGFITYGGLAGRDLEAMAVGLDEACDVHHLASRIAQVEYLAERLQKAGVPIQTPVGGHAVFVDAGKIRPDVPGHHFPAQMLVNALYLESGVRATEIGSLMMGRHPQTGEQEPALFELMRLTIPRRTYTDNHMDYVADSLIEVVQRAASLRPLDFTYEPAVLRQFTARFKEI</sequence>
<proteinExistence type="inferred from homology"/>
<dbReference type="GO" id="GO:0009034">
    <property type="term" value="F:tryptophanase activity"/>
    <property type="evidence" value="ECO:0007669"/>
    <property type="project" value="UniProtKB-EC"/>
</dbReference>
<feature type="modified residue" description="N6-(pyridoxal phosphate)lysine" evidence="6">
    <location>
        <position position="265"/>
    </location>
</feature>
<dbReference type="Gene3D" id="3.90.1150.10">
    <property type="entry name" value="Aspartate Aminotransferase, domain 1"/>
    <property type="match status" value="1"/>
</dbReference>
<feature type="domain" description="Aromatic amino acid beta-eliminating lyase/threonine aldolase" evidence="7">
    <location>
        <begin position="47"/>
        <end position="431"/>
    </location>
</feature>
<keyword evidence="5 8" id="KW-0456">Lyase</keyword>
<dbReference type="EC" id="4.1.99.1" evidence="8"/>
<dbReference type="Gene3D" id="3.40.640.10">
    <property type="entry name" value="Type I PLP-dependent aspartate aminotransferase-like (Major domain)"/>
    <property type="match status" value="1"/>
</dbReference>
<dbReference type="InterPro" id="IPR001597">
    <property type="entry name" value="ArAA_b-elim_lyase/Thr_aldolase"/>
</dbReference>
<dbReference type="KEGG" id="psw:LK03_10530"/>
<comment type="subunit">
    <text evidence="3">Homotetramer.</text>
</comment>
<comment type="cofactor">
    <cofactor evidence="1 6">
        <name>pyridoxal 5'-phosphate</name>
        <dbReference type="ChEBI" id="CHEBI:597326"/>
    </cofactor>
</comment>